<organism evidence="1">
    <name type="scientific">marine sediment metagenome</name>
    <dbReference type="NCBI Taxonomy" id="412755"/>
    <lineage>
        <taxon>unclassified sequences</taxon>
        <taxon>metagenomes</taxon>
        <taxon>ecological metagenomes</taxon>
    </lineage>
</organism>
<protein>
    <submittedName>
        <fullName evidence="1">Uncharacterized protein</fullName>
    </submittedName>
</protein>
<name>X1SN74_9ZZZZ</name>
<gene>
    <name evidence="1" type="ORF">S12H4_40613</name>
</gene>
<dbReference type="EMBL" id="BARW01024664">
    <property type="protein sequence ID" value="GAI94487.1"/>
    <property type="molecule type" value="Genomic_DNA"/>
</dbReference>
<proteinExistence type="predicted"/>
<evidence type="ECO:0000313" key="1">
    <source>
        <dbReference type="EMBL" id="GAI94487.1"/>
    </source>
</evidence>
<accession>X1SN74</accession>
<comment type="caution">
    <text evidence="1">The sequence shown here is derived from an EMBL/GenBank/DDBJ whole genome shotgun (WGS) entry which is preliminary data.</text>
</comment>
<sequence>MPRKTKEEVLAWAKDPDRKKGEKLVVHEIAPTDSPAIEKIEKVVTKL</sequence>
<dbReference type="AlphaFoldDB" id="X1SN74"/>
<reference evidence="1" key="1">
    <citation type="journal article" date="2014" name="Front. Microbiol.">
        <title>High frequency of phylogenetically diverse reductive dehalogenase-homologous genes in deep subseafloor sedimentary metagenomes.</title>
        <authorList>
            <person name="Kawai M."/>
            <person name="Futagami T."/>
            <person name="Toyoda A."/>
            <person name="Takaki Y."/>
            <person name="Nishi S."/>
            <person name="Hori S."/>
            <person name="Arai W."/>
            <person name="Tsubouchi T."/>
            <person name="Morono Y."/>
            <person name="Uchiyama I."/>
            <person name="Ito T."/>
            <person name="Fujiyama A."/>
            <person name="Inagaki F."/>
            <person name="Takami H."/>
        </authorList>
    </citation>
    <scope>NUCLEOTIDE SEQUENCE</scope>
    <source>
        <strain evidence="1">Expedition CK06-06</strain>
    </source>
</reference>